<evidence type="ECO:0000313" key="2">
    <source>
        <dbReference type="EMBL" id="NLR30212.1"/>
    </source>
</evidence>
<name>A0ABX1L8A7_9LACO</name>
<dbReference type="RefSeq" id="WP_168850239.1">
    <property type="nucleotide sequence ID" value="NZ_JAAVSD010000023.1"/>
</dbReference>
<feature type="compositionally biased region" description="Polar residues" evidence="1">
    <location>
        <begin position="59"/>
        <end position="77"/>
    </location>
</feature>
<protein>
    <submittedName>
        <fullName evidence="2">Uncharacterized protein</fullName>
    </submittedName>
</protein>
<feature type="region of interest" description="Disordered" evidence="1">
    <location>
        <begin position="50"/>
        <end position="77"/>
    </location>
</feature>
<gene>
    <name evidence="2" type="ORF">HEQ44_08430</name>
</gene>
<dbReference type="Proteomes" id="UP000707477">
    <property type="component" value="Unassembled WGS sequence"/>
</dbReference>
<evidence type="ECO:0000313" key="3">
    <source>
        <dbReference type="Proteomes" id="UP000707477"/>
    </source>
</evidence>
<dbReference type="EMBL" id="JAAVSD010000023">
    <property type="protein sequence ID" value="NLR30212.1"/>
    <property type="molecule type" value="Genomic_DNA"/>
</dbReference>
<comment type="caution">
    <text evidence="2">The sequence shown here is derived from an EMBL/GenBank/DDBJ whole genome shotgun (WGS) entry which is preliminary data.</text>
</comment>
<accession>A0ABX1L8A7</accession>
<organism evidence="2 3">
    <name type="scientific">Levilactobacillus tujiorum</name>
    <dbReference type="NCBI Taxonomy" id="2912243"/>
    <lineage>
        <taxon>Bacteria</taxon>
        <taxon>Bacillati</taxon>
        <taxon>Bacillota</taxon>
        <taxon>Bacilli</taxon>
        <taxon>Lactobacillales</taxon>
        <taxon>Lactobacillaceae</taxon>
        <taxon>Levilactobacillus</taxon>
    </lineage>
</organism>
<keyword evidence="3" id="KW-1185">Reference proteome</keyword>
<proteinExistence type="predicted"/>
<sequence>MENERRRVSPQLVAEMQAALNLPMTQASLIHLLYGQTRVANLDHEGKPSLRATVDHKNPYTTNDSQFAGNAGISDNV</sequence>
<reference evidence="2 3" key="1">
    <citation type="submission" date="2020-03" db="EMBL/GenBank/DDBJ databases">
        <authorList>
            <person name="Zhang Z."/>
            <person name="Guo Z."/>
            <person name="Hou Q."/>
            <person name="Shen X."/>
        </authorList>
    </citation>
    <scope>NUCLEOTIDE SEQUENCE [LARGE SCALE GENOMIC DNA]</scope>
    <source>
        <strain evidence="2 3">HBUAS51329</strain>
    </source>
</reference>
<evidence type="ECO:0000256" key="1">
    <source>
        <dbReference type="SAM" id="MobiDB-lite"/>
    </source>
</evidence>